<dbReference type="EMBL" id="KV878681">
    <property type="protein sequence ID" value="OJJ75145.1"/>
    <property type="molecule type" value="Genomic_DNA"/>
</dbReference>
<keyword evidence="2" id="KW-1185">Reference proteome</keyword>
<dbReference type="SUPFAM" id="SSF53167">
    <property type="entry name" value="Purine and uridine phosphorylases"/>
    <property type="match status" value="1"/>
</dbReference>
<dbReference type="OrthoDB" id="1658288at2759"/>
<dbReference type="PANTHER" id="PTHR46082">
    <property type="entry name" value="ATP/GTP-BINDING PROTEIN-RELATED"/>
    <property type="match status" value="1"/>
</dbReference>
<dbReference type="InterPro" id="IPR035994">
    <property type="entry name" value="Nucleoside_phosphorylase_sf"/>
</dbReference>
<dbReference type="Proteomes" id="UP000184499">
    <property type="component" value="Unassembled WGS sequence"/>
</dbReference>
<dbReference type="GO" id="GO:0009116">
    <property type="term" value="P:nucleoside metabolic process"/>
    <property type="evidence" value="ECO:0007669"/>
    <property type="project" value="InterPro"/>
</dbReference>
<sequence>MQQLRRRPMQESFFWWFQPHEQRSVLCGYCLGRMKGFNVVAAGLPYDDYGTNSATNVASHLIRTFPRVKFCLVVGIGGGVPSAALDLRLGDVVVGTGVIQCDLGKWIQNSEFKITAQKQQPPPYLRAVITKIRSNGLISFESALNPLLDDLYLIASMRPEYLYPGADRDMLFDSGDVHVEKEPTCDNCLSSRRGGLDSMTVQTFSTVSSHQATNSFEMQDTETAWAMKM</sequence>
<dbReference type="Gene3D" id="3.40.50.1580">
    <property type="entry name" value="Nucleoside phosphorylase domain"/>
    <property type="match status" value="1"/>
</dbReference>
<protein>
    <recommendedName>
        <fullName evidence="3">Nucleoside phosphorylase domain-containing protein</fullName>
    </recommendedName>
</protein>
<dbReference type="VEuPathDB" id="FungiDB:ASPBRDRAFT_40403"/>
<dbReference type="RefSeq" id="XP_067482393.1">
    <property type="nucleotide sequence ID" value="XM_067624341.1"/>
</dbReference>
<evidence type="ECO:0000313" key="1">
    <source>
        <dbReference type="EMBL" id="OJJ75145.1"/>
    </source>
</evidence>
<reference evidence="2" key="1">
    <citation type="journal article" date="2017" name="Genome Biol.">
        <title>Comparative genomics reveals high biological diversity and specific adaptations in the industrially and medically important fungal genus Aspergillus.</title>
        <authorList>
            <person name="de Vries R.P."/>
            <person name="Riley R."/>
            <person name="Wiebenga A."/>
            <person name="Aguilar-Osorio G."/>
            <person name="Amillis S."/>
            <person name="Uchima C.A."/>
            <person name="Anderluh G."/>
            <person name="Asadollahi M."/>
            <person name="Askin M."/>
            <person name="Barry K."/>
            <person name="Battaglia E."/>
            <person name="Bayram O."/>
            <person name="Benocci T."/>
            <person name="Braus-Stromeyer S.A."/>
            <person name="Caldana C."/>
            <person name="Canovas D."/>
            <person name="Cerqueira G.C."/>
            <person name="Chen F."/>
            <person name="Chen W."/>
            <person name="Choi C."/>
            <person name="Clum A."/>
            <person name="Dos Santos R.A."/>
            <person name="Damasio A.R."/>
            <person name="Diallinas G."/>
            <person name="Emri T."/>
            <person name="Fekete E."/>
            <person name="Flipphi M."/>
            <person name="Freyberg S."/>
            <person name="Gallo A."/>
            <person name="Gournas C."/>
            <person name="Habgood R."/>
            <person name="Hainaut M."/>
            <person name="Harispe M.L."/>
            <person name="Henrissat B."/>
            <person name="Hilden K.S."/>
            <person name="Hope R."/>
            <person name="Hossain A."/>
            <person name="Karabika E."/>
            <person name="Karaffa L."/>
            <person name="Karanyi Z."/>
            <person name="Krasevec N."/>
            <person name="Kuo A."/>
            <person name="Kusch H."/>
            <person name="LaButti K."/>
            <person name="Lagendijk E.L."/>
            <person name="Lapidus A."/>
            <person name="Levasseur A."/>
            <person name="Lindquist E."/>
            <person name="Lipzen A."/>
            <person name="Logrieco A.F."/>
            <person name="MacCabe A."/>
            <person name="Maekelae M.R."/>
            <person name="Malavazi I."/>
            <person name="Melin P."/>
            <person name="Meyer V."/>
            <person name="Mielnichuk N."/>
            <person name="Miskei M."/>
            <person name="Molnar A.P."/>
            <person name="Mule G."/>
            <person name="Ngan C.Y."/>
            <person name="Orejas M."/>
            <person name="Orosz E."/>
            <person name="Ouedraogo J.P."/>
            <person name="Overkamp K.M."/>
            <person name="Park H.-S."/>
            <person name="Perrone G."/>
            <person name="Piumi F."/>
            <person name="Punt P.J."/>
            <person name="Ram A.F."/>
            <person name="Ramon A."/>
            <person name="Rauscher S."/>
            <person name="Record E."/>
            <person name="Riano-Pachon D.M."/>
            <person name="Robert V."/>
            <person name="Roehrig J."/>
            <person name="Ruller R."/>
            <person name="Salamov A."/>
            <person name="Salih N.S."/>
            <person name="Samson R.A."/>
            <person name="Sandor E."/>
            <person name="Sanguinetti M."/>
            <person name="Schuetze T."/>
            <person name="Sepcic K."/>
            <person name="Shelest E."/>
            <person name="Sherlock G."/>
            <person name="Sophianopoulou V."/>
            <person name="Squina F.M."/>
            <person name="Sun H."/>
            <person name="Susca A."/>
            <person name="Todd R.B."/>
            <person name="Tsang A."/>
            <person name="Unkles S.E."/>
            <person name="van de Wiele N."/>
            <person name="van Rossen-Uffink D."/>
            <person name="Oliveira J.V."/>
            <person name="Vesth T.C."/>
            <person name="Visser J."/>
            <person name="Yu J.-H."/>
            <person name="Zhou M."/>
            <person name="Andersen M.R."/>
            <person name="Archer D.B."/>
            <person name="Baker S.E."/>
            <person name="Benoit I."/>
            <person name="Brakhage A.A."/>
            <person name="Braus G.H."/>
            <person name="Fischer R."/>
            <person name="Frisvad J.C."/>
            <person name="Goldman G.H."/>
            <person name="Houbraken J."/>
            <person name="Oakley B."/>
            <person name="Pocsi I."/>
            <person name="Scazzocchio C."/>
            <person name="Seiboth B."/>
            <person name="vanKuyk P.A."/>
            <person name="Wortman J."/>
            <person name="Dyer P.S."/>
            <person name="Grigoriev I.V."/>
        </authorList>
    </citation>
    <scope>NUCLEOTIDE SEQUENCE [LARGE SCALE GENOMIC DNA]</scope>
    <source>
        <strain evidence="2">CBS 101740 / IMI 381727 / IBT 21946</strain>
    </source>
</reference>
<dbReference type="STRING" id="767769.A0A1L9UTV6"/>
<proteinExistence type="predicted"/>
<dbReference type="InterPro" id="IPR053137">
    <property type="entry name" value="NLR-like"/>
</dbReference>
<gene>
    <name evidence="1" type="ORF">ASPBRDRAFT_40403</name>
</gene>
<dbReference type="GO" id="GO:0003824">
    <property type="term" value="F:catalytic activity"/>
    <property type="evidence" value="ECO:0007669"/>
    <property type="project" value="InterPro"/>
</dbReference>
<dbReference type="AlphaFoldDB" id="A0A1L9UTV6"/>
<accession>A0A1L9UTV6</accession>
<evidence type="ECO:0008006" key="3">
    <source>
        <dbReference type="Google" id="ProtNLM"/>
    </source>
</evidence>
<evidence type="ECO:0000313" key="2">
    <source>
        <dbReference type="Proteomes" id="UP000184499"/>
    </source>
</evidence>
<organism evidence="1 2">
    <name type="scientific">Aspergillus brasiliensis (strain CBS 101740 / IMI 381727 / IBT 21946)</name>
    <dbReference type="NCBI Taxonomy" id="767769"/>
    <lineage>
        <taxon>Eukaryota</taxon>
        <taxon>Fungi</taxon>
        <taxon>Dikarya</taxon>
        <taxon>Ascomycota</taxon>
        <taxon>Pezizomycotina</taxon>
        <taxon>Eurotiomycetes</taxon>
        <taxon>Eurotiomycetidae</taxon>
        <taxon>Eurotiales</taxon>
        <taxon>Aspergillaceae</taxon>
        <taxon>Aspergillus</taxon>
        <taxon>Aspergillus subgen. Circumdati</taxon>
    </lineage>
</organism>
<dbReference type="PANTHER" id="PTHR46082:SF11">
    <property type="entry name" value="AAA+ ATPASE DOMAIN-CONTAINING PROTEIN-RELATED"/>
    <property type="match status" value="1"/>
</dbReference>
<name>A0A1L9UTV6_ASPBC</name>
<dbReference type="GeneID" id="93576829"/>